<keyword evidence="5 10" id="KW-0159">Chromosome partition</keyword>
<dbReference type="InterPro" id="IPR010998">
    <property type="entry name" value="Integrase_recombinase_N"/>
</dbReference>
<comment type="similarity">
    <text evidence="2 10">Belongs to the 'phage' integrase family. XerC subfamily.</text>
</comment>
<dbReference type="GO" id="GO:0009037">
    <property type="term" value="F:tyrosine-based site-specific recombinase activity"/>
    <property type="evidence" value="ECO:0007669"/>
    <property type="project" value="UniProtKB-UniRule"/>
</dbReference>
<dbReference type="GO" id="GO:0051301">
    <property type="term" value="P:cell division"/>
    <property type="evidence" value="ECO:0007669"/>
    <property type="project" value="UniProtKB-UniRule"/>
</dbReference>
<proteinExistence type="inferred from homology"/>
<dbReference type="Pfam" id="PF02899">
    <property type="entry name" value="Phage_int_SAM_1"/>
    <property type="match status" value="1"/>
</dbReference>
<feature type="active site" description="O-(3'-phospho-DNA)-tyrosine intermediate" evidence="10">
    <location>
        <position position="290"/>
    </location>
</feature>
<comment type="subcellular location">
    <subcellularLocation>
        <location evidence="1 10">Cytoplasm</location>
    </subcellularLocation>
</comment>
<dbReference type="PANTHER" id="PTHR30349:SF77">
    <property type="entry name" value="TYROSINE RECOMBINASE XERC"/>
    <property type="match status" value="1"/>
</dbReference>
<feature type="active site" evidence="10">
    <location>
        <position position="159"/>
    </location>
</feature>
<feature type="active site" evidence="10">
    <location>
        <position position="183"/>
    </location>
</feature>
<dbReference type="GO" id="GO:0007059">
    <property type="term" value="P:chromosome segregation"/>
    <property type="evidence" value="ECO:0007669"/>
    <property type="project" value="UniProtKB-UniRule"/>
</dbReference>
<evidence type="ECO:0000313" key="15">
    <source>
        <dbReference type="Proteomes" id="UP000051061"/>
    </source>
</evidence>
<evidence type="ECO:0000259" key="12">
    <source>
        <dbReference type="PROSITE" id="PS51898"/>
    </source>
</evidence>
<dbReference type="Gene3D" id="1.10.443.10">
    <property type="entry name" value="Intergrase catalytic core"/>
    <property type="match status" value="1"/>
</dbReference>
<feature type="active site" evidence="10">
    <location>
        <position position="281"/>
    </location>
</feature>
<gene>
    <name evidence="10" type="primary">xerC</name>
    <name evidence="14" type="ORF">AN965_05505</name>
</gene>
<evidence type="ECO:0000256" key="11">
    <source>
        <dbReference type="NCBIfam" id="TIGR02224"/>
    </source>
</evidence>
<dbReference type="NCBIfam" id="NF001399">
    <property type="entry name" value="PRK00283.1"/>
    <property type="match status" value="1"/>
</dbReference>
<dbReference type="GO" id="GO:0005737">
    <property type="term" value="C:cytoplasm"/>
    <property type="evidence" value="ECO:0007669"/>
    <property type="project" value="UniProtKB-SubCell"/>
</dbReference>
<dbReference type="PROSITE" id="PS51898">
    <property type="entry name" value="TYR_RECOMBINASE"/>
    <property type="match status" value="1"/>
</dbReference>
<dbReference type="NCBIfam" id="NF040815">
    <property type="entry name" value="recomb_XerA_Arch"/>
    <property type="match status" value="1"/>
</dbReference>
<reference evidence="14 15" key="1">
    <citation type="submission" date="2015-09" db="EMBL/GenBank/DDBJ databases">
        <title>Genome sequencing project for genomic taxonomy and phylogenomics of Bacillus-like bacteria.</title>
        <authorList>
            <person name="Liu B."/>
            <person name="Wang J."/>
            <person name="Zhu Y."/>
            <person name="Liu G."/>
            <person name="Chen Q."/>
            <person name="Chen Z."/>
            <person name="Lan J."/>
            <person name="Che J."/>
            <person name="Ge C."/>
            <person name="Shi H."/>
            <person name="Pan Z."/>
            <person name="Liu X."/>
        </authorList>
    </citation>
    <scope>NUCLEOTIDE SEQUENCE [LARGE SCALE GENOMIC DNA]</scope>
    <source>
        <strain evidence="14 15">DSM 19153</strain>
    </source>
</reference>
<protein>
    <recommendedName>
        <fullName evidence="10 11">Tyrosine recombinase XerC</fullName>
    </recommendedName>
</protein>
<evidence type="ECO:0000256" key="6">
    <source>
        <dbReference type="ARBA" id="ARBA00022908"/>
    </source>
</evidence>
<dbReference type="InterPro" id="IPR011010">
    <property type="entry name" value="DNA_brk_join_enz"/>
</dbReference>
<keyword evidence="15" id="KW-1185">Reference proteome</keyword>
<dbReference type="GO" id="GO:0003677">
    <property type="term" value="F:DNA binding"/>
    <property type="evidence" value="ECO:0007669"/>
    <property type="project" value="UniProtKB-UniRule"/>
</dbReference>
<keyword evidence="7 10" id="KW-0238">DNA-binding</keyword>
<dbReference type="InterPro" id="IPR013762">
    <property type="entry name" value="Integrase-like_cat_sf"/>
</dbReference>
<keyword evidence="4 10" id="KW-0132">Cell division</keyword>
<dbReference type="InterPro" id="IPR011931">
    <property type="entry name" value="Recomb_XerC"/>
</dbReference>
<dbReference type="HAMAP" id="MF_01808">
    <property type="entry name" value="Recomb_XerC_XerD"/>
    <property type="match status" value="1"/>
</dbReference>
<dbReference type="PROSITE" id="PS51900">
    <property type="entry name" value="CB"/>
    <property type="match status" value="1"/>
</dbReference>
<dbReference type="NCBIfam" id="TIGR02224">
    <property type="entry name" value="recomb_XerC"/>
    <property type="match status" value="1"/>
</dbReference>
<evidence type="ECO:0000256" key="2">
    <source>
        <dbReference type="ARBA" id="ARBA00006657"/>
    </source>
</evidence>
<comment type="subunit">
    <text evidence="10">Forms a cyclic heterotetrameric complex composed of two molecules of XerC and two molecules of XerD.</text>
</comment>
<dbReference type="InterPro" id="IPR050090">
    <property type="entry name" value="Tyrosine_recombinase_XerCD"/>
</dbReference>
<dbReference type="GO" id="GO:0006313">
    <property type="term" value="P:DNA transposition"/>
    <property type="evidence" value="ECO:0007669"/>
    <property type="project" value="UniProtKB-UniRule"/>
</dbReference>
<dbReference type="InterPro" id="IPR004107">
    <property type="entry name" value="Integrase_SAM-like_N"/>
</dbReference>
<evidence type="ECO:0000256" key="7">
    <source>
        <dbReference type="ARBA" id="ARBA00023125"/>
    </source>
</evidence>
<evidence type="ECO:0000313" key="14">
    <source>
        <dbReference type="EMBL" id="KQL58242.1"/>
    </source>
</evidence>
<evidence type="ECO:0000256" key="5">
    <source>
        <dbReference type="ARBA" id="ARBA00022829"/>
    </source>
</evidence>
<dbReference type="AlphaFoldDB" id="A0A9D5DQ34"/>
<dbReference type="SUPFAM" id="SSF56349">
    <property type="entry name" value="DNA breaking-rejoining enzymes"/>
    <property type="match status" value="1"/>
</dbReference>
<feature type="domain" description="Tyr recombinase" evidence="12">
    <location>
        <begin position="119"/>
        <end position="303"/>
    </location>
</feature>
<sequence>MSSKKEDNVVESKEAQWLSWFVRYLEVEKNCSAWTVTHYSKDIEQLFTYLSTKTSKHLEELVHQDVRYFVSHLVDEGYSKRTIARKLSSLRSFGKFLEREGFLTTNPFLHAYSPKQDKKLPRFLYEEEMDHWLGLLPTVTPYDRRDKAIIELLYATGIRVSECSLLHLEQVHWQSGTVRVFGKGRRERYVPFGKKAEEALHDYLQEARPKLLKEGVESTALFLNNRGNQLSDRSIRKIVEKKIQQTAVQKKISPHAIRHSFATHLLNGGADLRTVQELLGHQSLKTTQIYTHVSKERLYTVYKHTHPRA</sequence>
<dbReference type="Gene3D" id="1.10.150.130">
    <property type="match status" value="1"/>
</dbReference>
<evidence type="ECO:0000259" key="13">
    <source>
        <dbReference type="PROSITE" id="PS51900"/>
    </source>
</evidence>
<dbReference type="InterPro" id="IPR044068">
    <property type="entry name" value="CB"/>
</dbReference>
<comment type="caution">
    <text evidence="14">The sequence shown here is derived from an EMBL/GenBank/DDBJ whole genome shotgun (WGS) entry which is preliminary data.</text>
</comment>
<dbReference type="Proteomes" id="UP000051061">
    <property type="component" value="Unassembled WGS sequence"/>
</dbReference>
<evidence type="ECO:0000256" key="10">
    <source>
        <dbReference type="HAMAP-Rule" id="MF_01808"/>
    </source>
</evidence>
<feature type="domain" description="Core-binding (CB)" evidence="13">
    <location>
        <begin position="12"/>
        <end position="98"/>
    </location>
</feature>
<dbReference type="InterPro" id="IPR002104">
    <property type="entry name" value="Integrase_catalytic"/>
</dbReference>
<dbReference type="InterPro" id="IPR023009">
    <property type="entry name" value="Tyrosine_recombinase_XerC/XerD"/>
</dbReference>
<keyword evidence="6 10" id="KW-0229">DNA integration</keyword>
<evidence type="ECO:0000256" key="1">
    <source>
        <dbReference type="ARBA" id="ARBA00004496"/>
    </source>
</evidence>
<evidence type="ECO:0000256" key="4">
    <source>
        <dbReference type="ARBA" id="ARBA00022618"/>
    </source>
</evidence>
<evidence type="ECO:0000256" key="3">
    <source>
        <dbReference type="ARBA" id="ARBA00022490"/>
    </source>
</evidence>
<dbReference type="Pfam" id="PF00589">
    <property type="entry name" value="Phage_integrase"/>
    <property type="match status" value="1"/>
</dbReference>
<dbReference type="EMBL" id="LJJD01000013">
    <property type="protein sequence ID" value="KQL58242.1"/>
    <property type="molecule type" value="Genomic_DNA"/>
</dbReference>
<keyword evidence="8 10" id="KW-0233">DNA recombination</keyword>
<keyword evidence="9 10" id="KW-0131">Cell cycle</keyword>
<organism evidence="14 15">
    <name type="scientific">Alkalicoccobacillus plakortidis</name>
    <dbReference type="NCBI Taxonomy" id="444060"/>
    <lineage>
        <taxon>Bacteria</taxon>
        <taxon>Bacillati</taxon>
        <taxon>Bacillota</taxon>
        <taxon>Bacilli</taxon>
        <taxon>Bacillales</taxon>
        <taxon>Bacillaceae</taxon>
        <taxon>Alkalicoccobacillus</taxon>
    </lineage>
</organism>
<dbReference type="PANTHER" id="PTHR30349">
    <property type="entry name" value="PHAGE INTEGRASE-RELATED"/>
    <property type="match status" value="1"/>
</dbReference>
<name>A0A9D5DQ34_9BACI</name>
<feature type="active site" evidence="10">
    <location>
        <position position="258"/>
    </location>
</feature>
<feature type="active site" evidence="10">
    <location>
        <position position="255"/>
    </location>
</feature>
<comment type="function">
    <text evidence="10">Site-specific tyrosine recombinase, which acts by catalyzing the cutting and rejoining of the recombining DNA molecules. The XerC-XerD complex is essential to convert dimers of the bacterial chromosome into monomers to permit their segregation at cell division. It also contributes to the segregational stability of plasmids.</text>
</comment>
<evidence type="ECO:0000256" key="8">
    <source>
        <dbReference type="ARBA" id="ARBA00023172"/>
    </source>
</evidence>
<dbReference type="SUPFAM" id="SSF47823">
    <property type="entry name" value="lambda integrase-like, N-terminal domain"/>
    <property type="match status" value="1"/>
</dbReference>
<keyword evidence="3 10" id="KW-0963">Cytoplasm</keyword>
<dbReference type="CDD" id="cd00798">
    <property type="entry name" value="INT_XerDC_C"/>
    <property type="match status" value="1"/>
</dbReference>
<evidence type="ECO:0000256" key="9">
    <source>
        <dbReference type="ARBA" id="ARBA00023306"/>
    </source>
</evidence>
<accession>A0A9D5DQ34</accession>